<dbReference type="EMBL" id="AP024450">
    <property type="protein sequence ID" value="BCS30014.1"/>
    <property type="molecule type" value="Genomic_DNA"/>
</dbReference>
<dbReference type="GeneID" id="64980011"/>
<evidence type="ECO:0000313" key="2">
    <source>
        <dbReference type="Proteomes" id="UP000654913"/>
    </source>
</evidence>
<evidence type="ECO:0000313" key="1">
    <source>
        <dbReference type="EMBL" id="BCS30014.1"/>
    </source>
</evidence>
<protein>
    <submittedName>
        <fullName evidence="1">Uncharacterized protein</fullName>
    </submittedName>
</protein>
<dbReference type="Proteomes" id="UP000654913">
    <property type="component" value="Chromosome 8"/>
</dbReference>
<name>A0A7R7Y0P4_9EURO</name>
<reference evidence="1" key="1">
    <citation type="submission" date="2021-01" db="EMBL/GenBank/DDBJ databases">
        <authorList>
            <consortium name="Aspergillus puulaauensis MK2 genome sequencing consortium"/>
            <person name="Kazuki M."/>
            <person name="Futagami T."/>
        </authorList>
    </citation>
    <scope>NUCLEOTIDE SEQUENCE</scope>
    <source>
        <strain evidence="1">MK2</strain>
    </source>
</reference>
<accession>A0A7R7Y0P4</accession>
<dbReference type="KEGG" id="apuu:APUU_80317A"/>
<dbReference type="AlphaFoldDB" id="A0A7R7Y0P4"/>
<organism evidence="1 2">
    <name type="scientific">Aspergillus puulaauensis</name>
    <dbReference type="NCBI Taxonomy" id="1220207"/>
    <lineage>
        <taxon>Eukaryota</taxon>
        <taxon>Fungi</taxon>
        <taxon>Dikarya</taxon>
        <taxon>Ascomycota</taxon>
        <taxon>Pezizomycotina</taxon>
        <taxon>Eurotiomycetes</taxon>
        <taxon>Eurotiomycetidae</taxon>
        <taxon>Eurotiales</taxon>
        <taxon>Aspergillaceae</taxon>
        <taxon>Aspergillus</taxon>
    </lineage>
</organism>
<reference evidence="1" key="2">
    <citation type="submission" date="2021-02" db="EMBL/GenBank/DDBJ databases">
        <title>Aspergillus puulaauensis MK2 genome sequence.</title>
        <authorList>
            <person name="Futagami T."/>
            <person name="Mori K."/>
            <person name="Kadooka C."/>
            <person name="Tanaka T."/>
        </authorList>
    </citation>
    <scope>NUCLEOTIDE SEQUENCE</scope>
    <source>
        <strain evidence="1">MK2</strain>
    </source>
</reference>
<proteinExistence type="predicted"/>
<dbReference type="OrthoDB" id="2103397at2759"/>
<sequence length="584" mass="65922">MEHDQNITADSQFLSLCGITADTEPTSRIWHYTHDPERLVSVTSRIQDYATAFTPTGDVRALTSRARVDAILIMSLALAKRKRLNSAAATPQQCRDAENRLETLLWGNEQVVSLRGLSLSLNSCCIRHAVLDDVLWYGDPGELEASLVVVRTEELRGDADAGMGDVRYLAVLAAIAMVQQNRPKNPALDETYGILTDGVAWVFFRVDEDHKYSSLRLDWLEGQQQAIVGLIGRIMDASVAVKMAGEKLELNQLSWTLDWYRMASIWDIPRCVYLEEGEDDYSLENENEQQPNYHVFNERKMEWFSKLENQIPKSDNLEEINEEFKNALSESQKGKKENPIPSVAVTDIPATDVFKTLNLKREDRAVGRKHWELAPTERRTVSNHLKRNLEDIRLVYGRADENEAVIRLTIDAILLETMASIKRVESRKSLQMSLENPINYVYNTAEGKKQLTGRMDYTLWYGKQNEAETKLMVVEAKAVGEVPAGRYQAISYMALVQDARRKAGRAKAPIYGIATDTKDWEFIRMDATGVVDVHALSWDGGEDNIVISLIHKIVHEASCPSPASSNTVTRQKTIEELTGFVAKN</sequence>
<dbReference type="RefSeq" id="XP_041562200.1">
    <property type="nucleotide sequence ID" value="XM_041696584.1"/>
</dbReference>
<gene>
    <name evidence="1" type="ORF">APUU_80317A</name>
</gene>
<keyword evidence="2" id="KW-1185">Reference proteome</keyword>